<name>A0A074MA86_ERYLO</name>
<dbReference type="Proteomes" id="UP000027647">
    <property type="component" value="Unassembled WGS sequence"/>
</dbReference>
<organism evidence="2 3">
    <name type="scientific">Erythrobacter longus</name>
    <dbReference type="NCBI Taxonomy" id="1044"/>
    <lineage>
        <taxon>Bacteria</taxon>
        <taxon>Pseudomonadati</taxon>
        <taxon>Pseudomonadota</taxon>
        <taxon>Alphaproteobacteria</taxon>
        <taxon>Sphingomonadales</taxon>
        <taxon>Erythrobacteraceae</taxon>
        <taxon>Erythrobacter/Porphyrobacter group</taxon>
        <taxon>Erythrobacter</taxon>
    </lineage>
</organism>
<dbReference type="Pfam" id="PF01963">
    <property type="entry name" value="TraB_PrgY_gumN"/>
    <property type="match status" value="1"/>
</dbReference>
<protein>
    <recommendedName>
        <fullName evidence="4">TraB/GumN family protein</fullName>
    </recommendedName>
</protein>
<dbReference type="STRING" id="1044.EH31_15015"/>
<gene>
    <name evidence="2" type="ORF">EH31_15015</name>
</gene>
<dbReference type="EMBL" id="JMIW01000007">
    <property type="protein sequence ID" value="KEO88748.1"/>
    <property type="molecule type" value="Genomic_DNA"/>
</dbReference>
<accession>A0A074MA86</accession>
<sequence>MNRLTLTFGIALCLPCSATISAQDEAGLAQDASQSVATNSIVVTAQRSGAPMWTIHTDTGTVILVGEIRAVPKSTPWFPDRLEEATKEADRVILRAAPKFSPGDAFRLIFSGGKFTKLPDKTVAAEYLSAEQRARLAALETEYDIDYDRRSFLMTSFDLLARRLDFDDDTVKDATDIVKKAADRADVPITRPERFRGEDLLDNLAEAPPQSHIACLEAAMGATEAGQTIIEKRGDDWRSFDIPAVMENPLEIALGTCWPWADDELGDEIRSQWVSMISDASEQTGVTLAVVPLRVLAEQDGVLDQLEARDFLIGGPDWRPKADAAPPEG</sequence>
<evidence type="ECO:0000256" key="1">
    <source>
        <dbReference type="SAM" id="SignalP"/>
    </source>
</evidence>
<dbReference type="AlphaFoldDB" id="A0A074MA86"/>
<dbReference type="eggNOG" id="COG3735">
    <property type="taxonomic scope" value="Bacteria"/>
</dbReference>
<evidence type="ECO:0000313" key="3">
    <source>
        <dbReference type="Proteomes" id="UP000027647"/>
    </source>
</evidence>
<feature type="signal peptide" evidence="1">
    <location>
        <begin position="1"/>
        <end position="22"/>
    </location>
</feature>
<dbReference type="InterPro" id="IPR010916">
    <property type="entry name" value="TonB_box_CS"/>
</dbReference>
<dbReference type="RefSeq" id="WP_241765941.1">
    <property type="nucleotide sequence ID" value="NZ_JMIW01000007.1"/>
</dbReference>
<dbReference type="CDD" id="cd14788">
    <property type="entry name" value="GumN"/>
    <property type="match status" value="1"/>
</dbReference>
<feature type="chain" id="PRO_5001698632" description="TraB/GumN family protein" evidence="1">
    <location>
        <begin position="23"/>
        <end position="329"/>
    </location>
</feature>
<evidence type="ECO:0008006" key="4">
    <source>
        <dbReference type="Google" id="ProtNLM"/>
    </source>
</evidence>
<proteinExistence type="predicted"/>
<evidence type="ECO:0000313" key="2">
    <source>
        <dbReference type="EMBL" id="KEO88748.1"/>
    </source>
</evidence>
<dbReference type="PROSITE" id="PS00430">
    <property type="entry name" value="TONB_DEPENDENT_REC_1"/>
    <property type="match status" value="1"/>
</dbReference>
<dbReference type="InterPro" id="IPR002816">
    <property type="entry name" value="TraB/PrgY/GumN_fam"/>
</dbReference>
<reference evidence="2 3" key="1">
    <citation type="submission" date="2014-04" db="EMBL/GenBank/DDBJ databases">
        <title>A comprehensive comparison of genomes of Erythrobacter spp. strains.</title>
        <authorList>
            <person name="Zheng Q."/>
        </authorList>
    </citation>
    <scope>NUCLEOTIDE SEQUENCE [LARGE SCALE GENOMIC DNA]</scope>
    <source>
        <strain evidence="2 3">DSM 6997</strain>
    </source>
</reference>
<keyword evidence="1" id="KW-0732">Signal</keyword>
<comment type="caution">
    <text evidence="2">The sequence shown here is derived from an EMBL/GenBank/DDBJ whole genome shotgun (WGS) entry which is preliminary data.</text>
</comment>
<keyword evidence="3" id="KW-1185">Reference proteome</keyword>